<comment type="caution">
    <text evidence="3">The sequence shown here is derived from an EMBL/GenBank/DDBJ whole genome shotgun (WGS) entry which is preliminary data.</text>
</comment>
<dbReference type="Gene3D" id="3.30.300.130">
    <property type="entry name" value="Fe-S cluster assembly (FSCA)"/>
    <property type="match status" value="1"/>
</dbReference>
<accession>A0A2W5NCY6</accession>
<protein>
    <submittedName>
        <fullName evidence="3">SUF system Fe-S cluster assembly protein</fullName>
    </submittedName>
</protein>
<dbReference type="PANTHER" id="PTHR42831:SF1">
    <property type="entry name" value="FE-S PROTEIN MATURATION AUXILIARY FACTOR YITW"/>
    <property type="match status" value="1"/>
</dbReference>
<feature type="region of interest" description="Disordered" evidence="1">
    <location>
        <begin position="1"/>
        <end position="21"/>
    </location>
</feature>
<dbReference type="InterPro" id="IPR052339">
    <property type="entry name" value="Fe-S_Maturation_MIP18"/>
</dbReference>
<dbReference type="Pfam" id="PF01883">
    <property type="entry name" value="FeS_assembly_P"/>
    <property type="match status" value="1"/>
</dbReference>
<reference evidence="3 4" key="1">
    <citation type="submission" date="2017-08" db="EMBL/GenBank/DDBJ databases">
        <title>Infants hospitalized years apart are colonized by the same room-sourced microbial strains.</title>
        <authorList>
            <person name="Brooks B."/>
            <person name="Olm M.R."/>
            <person name="Firek B.A."/>
            <person name="Baker R."/>
            <person name="Thomas B.C."/>
            <person name="Morowitz M.J."/>
            <person name="Banfield J.F."/>
        </authorList>
    </citation>
    <scope>NUCLEOTIDE SEQUENCE [LARGE SCALE GENOMIC DNA]</scope>
    <source>
        <strain evidence="3">S2_005_002_R2_34</strain>
    </source>
</reference>
<dbReference type="SUPFAM" id="SSF117916">
    <property type="entry name" value="Fe-S cluster assembly (FSCA) domain-like"/>
    <property type="match status" value="1"/>
</dbReference>
<dbReference type="EMBL" id="QFPW01000002">
    <property type="protein sequence ID" value="PZQ51386.1"/>
    <property type="molecule type" value="Genomic_DNA"/>
</dbReference>
<proteinExistence type="predicted"/>
<gene>
    <name evidence="3" type="ORF">DI556_04245</name>
</gene>
<organism evidence="3 4">
    <name type="scientific">Rhodovulum sulfidophilum</name>
    <name type="common">Rhodobacter sulfidophilus</name>
    <dbReference type="NCBI Taxonomy" id="35806"/>
    <lineage>
        <taxon>Bacteria</taxon>
        <taxon>Pseudomonadati</taxon>
        <taxon>Pseudomonadota</taxon>
        <taxon>Alphaproteobacteria</taxon>
        <taxon>Rhodobacterales</taxon>
        <taxon>Paracoccaceae</taxon>
        <taxon>Rhodovulum</taxon>
    </lineage>
</organism>
<dbReference type="InterPro" id="IPR014291">
    <property type="entry name" value="SUF_FeS_clus_asmbl-assoc"/>
</dbReference>
<evidence type="ECO:0000313" key="3">
    <source>
        <dbReference type="EMBL" id="PZQ51386.1"/>
    </source>
</evidence>
<dbReference type="PANTHER" id="PTHR42831">
    <property type="entry name" value="FE-S PROTEIN MATURATION AUXILIARY FACTOR YITW"/>
    <property type="match status" value="1"/>
</dbReference>
<dbReference type="AlphaFoldDB" id="A0A2W5NCY6"/>
<name>A0A2W5NCY6_RHOSU</name>
<evidence type="ECO:0000256" key="1">
    <source>
        <dbReference type="SAM" id="MobiDB-lite"/>
    </source>
</evidence>
<dbReference type="InterPro" id="IPR034904">
    <property type="entry name" value="FSCA_dom_sf"/>
</dbReference>
<feature type="domain" description="MIP18 family-like" evidence="2">
    <location>
        <begin position="26"/>
        <end position="99"/>
    </location>
</feature>
<dbReference type="Proteomes" id="UP000249185">
    <property type="component" value="Unassembled WGS sequence"/>
</dbReference>
<sequence>MNDESDAPIEGTPLIRPSSTDHPLYDQVVEACRTVYDPEIPVNIYDLGLVYTIEISDEGDVAVAMSLTAPGCPVAGEMPGWVAEAITPIPGVRHVNVDVVWEPQWGMDMMSDEARLELGFM</sequence>
<evidence type="ECO:0000259" key="2">
    <source>
        <dbReference type="Pfam" id="PF01883"/>
    </source>
</evidence>
<dbReference type="NCBIfam" id="TIGR02945">
    <property type="entry name" value="SUF_assoc"/>
    <property type="match status" value="1"/>
</dbReference>
<evidence type="ECO:0000313" key="4">
    <source>
        <dbReference type="Proteomes" id="UP000249185"/>
    </source>
</evidence>
<dbReference type="InterPro" id="IPR002744">
    <property type="entry name" value="MIP18-like"/>
</dbReference>